<evidence type="ECO:0000313" key="11">
    <source>
        <dbReference type="Proteomes" id="UP000000707"/>
    </source>
</evidence>
<feature type="transmembrane region" description="Helical" evidence="8">
    <location>
        <begin position="276"/>
        <end position="296"/>
    </location>
</feature>
<feature type="transmembrane region" description="Helical" evidence="8">
    <location>
        <begin position="364"/>
        <end position="390"/>
    </location>
</feature>
<feature type="transmembrane region" description="Helical" evidence="8">
    <location>
        <begin position="503"/>
        <end position="521"/>
    </location>
</feature>
<dbReference type="EMBL" id="GL996527">
    <property type="protein sequence ID" value="EGV61579.1"/>
    <property type="molecule type" value="Genomic_DNA"/>
</dbReference>
<keyword evidence="3" id="KW-0813">Transport</keyword>
<dbReference type="STRING" id="590646.G3BBM9"/>
<evidence type="ECO:0000259" key="9">
    <source>
        <dbReference type="Pfam" id="PF01490"/>
    </source>
</evidence>
<keyword evidence="11" id="KW-1185">Reference proteome</keyword>
<feature type="transmembrane region" description="Helical" evidence="8">
    <location>
        <begin position="429"/>
        <end position="446"/>
    </location>
</feature>
<feature type="transmembrane region" description="Helical" evidence="8">
    <location>
        <begin position="322"/>
        <end position="344"/>
    </location>
</feature>
<evidence type="ECO:0000256" key="3">
    <source>
        <dbReference type="ARBA" id="ARBA00022448"/>
    </source>
</evidence>
<evidence type="ECO:0000256" key="7">
    <source>
        <dbReference type="ARBA" id="ARBA00023136"/>
    </source>
</evidence>
<dbReference type="Proteomes" id="UP000000707">
    <property type="component" value="Unassembled WGS sequence"/>
</dbReference>
<organism evidence="11">
    <name type="scientific">Candida tenuis (strain ATCC 10573 / BCRC 21748 / CBS 615 / JCM 9827 / NBRC 10315 / NRRL Y-1498 / VKM Y-70)</name>
    <name type="common">Yeast</name>
    <name type="synonym">Yamadazyma tenuis</name>
    <dbReference type="NCBI Taxonomy" id="590646"/>
    <lineage>
        <taxon>Eukaryota</taxon>
        <taxon>Fungi</taxon>
        <taxon>Dikarya</taxon>
        <taxon>Ascomycota</taxon>
        <taxon>Saccharomycotina</taxon>
        <taxon>Pichiomycetes</taxon>
        <taxon>Debaryomycetaceae</taxon>
        <taxon>Yamadazyma</taxon>
    </lineage>
</organism>
<feature type="transmembrane region" description="Helical" evidence="8">
    <location>
        <begin position="250"/>
        <end position="270"/>
    </location>
</feature>
<feature type="transmembrane region" description="Helical" evidence="8">
    <location>
        <begin position="558"/>
        <end position="575"/>
    </location>
</feature>
<dbReference type="PANTHER" id="PTHR22950:SF692">
    <property type="entry name" value="TRANSMEMBRANE AMINO ACID TRANSPORTER FAMILY PROTEIN"/>
    <property type="match status" value="1"/>
</dbReference>
<dbReference type="HOGENOM" id="CLU_009646_8_1_1"/>
<dbReference type="GO" id="GO:0015179">
    <property type="term" value="F:L-amino acid transmembrane transporter activity"/>
    <property type="evidence" value="ECO:0007669"/>
    <property type="project" value="TreeGrafter"/>
</dbReference>
<proteinExistence type="inferred from homology"/>
<keyword evidence="6 8" id="KW-1133">Transmembrane helix</keyword>
<dbReference type="Pfam" id="PF01490">
    <property type="entry name" value="Aa_trans"/>
    <property type="match status" value="1"/>
</dbReference>
<evidence type="ECO:0000313" key="10">
    <source>
        <dbReference type="EMBL" id="EGV61579.1"/>
    </source>
</evidence>
<keyword evidence="5" id="KW-0029">Amino-acid transport</keyword>
<dbReference type="InterPro" id="IPR013057">
    <property type="entry name" value="AA_transpt_TM"/>
</dbReference>
<comment type="similarity">
    <text evidence="2">Belongs to the amino acid/polyamine transporter 2 family.</text>
</comment>
<protein>
    <recommendedName>
        <fullName evidence="9">Amino acid transporter transmembrane domain-containing protein</fullName>
    </recommendedName>
</protein>
<gene>
    <name evidence="10" type="ORF">CANTEDRAFT_115040</name>
</gene>
<keyword evidence="7 8" id="KW-0472">Membrane</keyword>
<evidence type="ECO:0000256" key="8">
    <source>
        <dbReference type="SAM" id="Phobius"/>
    </source>
</evidence>
<sequence>MVWDATDVYDNEQLVAKLAANQRAQNFNDNEIVSKIPTLRSGVGSGGISLTSEPEPYDTVSISLNAGGRQSFLDAPIGSFRGPNSLHNFASSFTRAQSYAASKLDSEIHRQRSFFHREDENGAEPDELFDPELMIPSQRGERLSTVVHDVNVARNNLFSYDSFAPITDVFYQDDILSALNNSRSRAGSSVVAQGIPIPQRRMYPSPSFSSIRSSLSMATTASHVNLKKIEDKDGNVVTVLAGQSTAPQTIFNSINVLIGVGLLALPVGFLKAGWVIGVPMLLVCGLATFWTASLLSKSMDTDPTLMTYADLGYASYGSAAKLLISLVFSVDLVGAGVSLIVLFSDSLYALLGDDEVWTKTNFKILSFFVLTPFTFMPLPVLSIFSLLGIISTISITGLVFVCGLLKASSPGSLLTVMPTNLWPDSWSDLLLAIGILMAPFGGHAIFPNLKSDMRHPYKFTGTLKVTYLITLITDFTMGVLGFLMFGFYCKDEVTNNLLFTPGYPSFIYPLISGLICMVPIAKTPLNAKPIIATLDSMFHTNTISENQLGNAVRTVGRFLIRVGVNAVFVGLAIVFPEFDKIIGILGASICFLVCIILPCLFYLKLVRIGGLEKSMVLLVIAVSSGLAITGTWAVIAF</sequence>
<keyword evidence="4 8" id="KW-0812">Transmembrane</keyword>
<dbReference type="eggNOG" id="KOG1303">
    <property type="taxonomic scope" value="Eukaryota"/>
</dbReference>
<feature type="transmembrane region" description="Helical" evidence="8">
    <location>
        <begin position="467"/>
        <end position="488"/>
    </location>
</feature>
<evidence type="ECO:0000256" key="1">
    <source>
        <dbReference type="ARBA" id="ARBA00004141"/>
    </source>
</evidence>
<evidence type="ECO:0000256" key="4">
    <source>
        <dbReference type="ARBA" id="ARBA00022692"/>
    </source>
</evidence>
<comment type="subcellular location">
    <subcellularLocation>
        <location evidence="1">Membrane</location>
        <topology evidence="1">Multi-pass membrane protein</topology>
    </subcellularLocation>
</comment>
<evidence type="ECO:0000256" key="6">
    <source>
        <dbReference type="ARBA" id="ARBA00022989"/>
    </source>
</evidence>
<feature type="domain" description="Amino acid transporter transmembrane" evidence="9">
    <location>
        <begin position="243"/>
        <end position="635"/>
    </location>
</feature>
<dbReference type="PANTHER" id="PTHR22950">
    <property type="entry name" value="AMINO ACID TRANSPORTER"/>
    <property type="match status" value="1"/>
</dbReference>
<evidence type="ECO:0000256" key="2">
    <source>
        <dbReference type="ARBA" id="ARBA00008066"/>
    </source>
</evidence>
<reference evidence="10 11" key="1">
    <citation type="journal article" date="2011" name="Proc. Natl. Acad. Sci. U.S.A.">
        <title>Comparative genomics of xylose-fermenting fungi for enhanced biofuel production.</title>
        <authorList>
            <person name="Wohlbach D.J."/>
            <person name="Kuo A."/>
            <person name="Sato T.K."/>
            <person name="Potts K.M."/>
            <person name="Salamov A.A."/>
            <person name="LaButti K.M."/>
            <person name="Sun H."/>
            <person name="Clum A."/>
            <person name="Pangilinan J.L."/>
            <person name="Lindquist E.A."/>
            <person name="Lucas S."/>
            <person name="Lapidus A."/>
            <person name="Jin M."/>
            <person name="Gunawan C."/>
            <person name="Balan V."/>
            <person name="Dale B.E."/>
            <person name="Jeffries T.W."/>
            <person name="Zinkel R."/>
            <person name="Barry K.W."/>
            <person name="Grigoriev I.V."/>
            <person name="Gasch A.P."/>
        </authorList>
    </citation>
    <scope>NUCLEOTIDE SEQUENCE [LARGE SCALE GENOMIC DNA]</scope>
    <source>
        <strain evidence="11">ATCC 10573 / BCRC 21748 / CBS 615 / JCM 9827 / NBRC 10315 / NRRL Y-1498 / VKM Y-70</strain>
    </source>
</reference>
<dbReference type="OrthoDB" id="655540at2759"/>
<dbReference type="AlphaFoldDB" id="G3BBM9"/>
<dbReference type="GO" id="GO:0005774">
    <property type="term" value="C:vacuolar membrane"/>
    <property type="evidence" value="ECO:0007669"/>
    <property type="project" value="TreeGrafter"/>
</dbReference>
<accession>G3BBM9</accession>
<feature type="transmembrane region" description="Helical" evidence="8">
    <location>
        <begin position="581"/>
        <end position="603"/>
    </location>
</feature>
<feature type="transmembrane region" description="Helical" evidence="8">
    <location>
        <begin position="615"/>
        <end position="635"/>
    </location>
</feature>
<name>G3BBM9_CANTC</name>
<evidence type="ECO:0000256" key="5">
    <source>
        <dbReference type="ARBA" id="ARBA00022970"/>
    </source>
</evidence>